<dbReference type="PROSITE" id="PS00742">
    <property type="entry name" value="PEP_ENZYMES_2"/>
    <property type="match status" value="1"/>
</dbReference>
<dbReference type="PANTHER" id="PTHR43030">
    <property type="entry name" value="PHOSPHOENOLPYRUVATE SYNTHASE"/>
    <property type="match status" value="1"/>
</dbReference>
<protein>
    <recommendedName>
        <fullName evidence="6">Phosphoenolpyruvate synthase</fullName>
        <ecNumber evidence="5">2.7.9.2</ecNumber>
    </recommendedName>
    <alternativeName>
        <fullName evidence="13">Pyruvate, water dikinase</fullName>
    </alternativeName>
</protein>
<keyword evidence="8" id="KW-0479">Metal-binding</keyword>
<evidence type="ECO:0000256" key="2">
    <source>
        <dbReference type="ARBA" id="ARBA00002988"/>
    </source>
</evidence>
<sequence>MTATYRLDQLSSHDRLLVGNKAWRLAQAYQGGHPVVLGFVVSAKVFQQFLASVRWLEPLFIDLPDSSLYFDTSNPGQLVAIARQIRQAILDGELPADLQQELQSILSEGSAPVWILRASLALAQQPVNPLRLNPVIDAKAGSLFEATICPANLADLTHHLKQMWAKLFSAHSLFYWQRLHIRLQDVRMAVLLQPLYGAIATGTARSLSSQIEVKALPGLGFALTRGEGAPSTFWLDRQSHKLLEAIAGKVTTTYRLNPQTACIQVSYPEIAQPSLVLSEPDLLAIGNRLQKLEAQLQQSLEMEWLFVEESDAQPKLWVTQINPCSQLEAPTVPLLPQVTGGANSLTQTTLVGLPAAPGQATAPVVVITLSEPVSEMTFAQSILVAESIPSHWLPILRQVAGIVTEQGSMACHGAIIARELQIPAVMGVPGAVQALQQVSHAFVDGDLGHVELLNTPSTPVEHYQAAPTNALAIAASPQTIRLMVNLSQPESLAHLPGIPLHGVGLLRSELLALTVLDGHHPNWWSQQGRGQELARRLTEKVQIFAQAIAPHPVFYRAMDLRSHEFDGLIGSPPREINPALGKRGTWLYRQNPNLLNLQLQALLAVQAAGYSNCNLLLPFVRTVEEFEFCNQLVKEAGLRQNPNFQLWMMAEVPSVLFMLPEFVAAGVQGISIGTNDLTQLLLGVDRDQAELATAFDERHPSVQRAIAQLIQTAKELGIPCSICGQAPIRFPEMVEDLIRWGISSISVEPSALVMTHQSILQAEAAISSLDRN</sequence>
<reference evidence="18" key="1">
    <citation type="journal article" date="2020" name="mSystems">
        <title>Genome- and Community-Level Interaction Insights into Carbon Utilization and Element Cycling Functions of Hydrothermarchaeota in Hydrothermal Sediment.</title>
        <authorList>
            <person name="Zhou Z."/>
            <person name="Liu Y."/>
            <person name="Xu W."/>
            <person name="Pan J."/>
            <person name="Luo Z.H."/>
            <person name="Li M."/>
        </authorList>
    </citation>
    <scope>NUCLEOTIDE SEQUENCE [LARGE SCALE GENOMIC DNA]</scope>
    <source>
        <strain evidence="18">SpSt-418</strain>
    </source>
</reference>
<evidence type="ECO:0000256" key="9">
    <source>
        <dbReference type="ARBA" id="ARBA00022741"/>
    </source>
</evidence>
<dbReference type="PANTHER" id="PTHR43030:SF1">
    <property type="entry name" value="PHOSPHOENOLPYRUVATE SYNTHASE"/>
    <property type="match status" value="1"/>
</dbReference>
<dbReference type="InterPro" id="IPR008279">
    <property type="entry name" value="PEP-util_enz_mobile_dom"/>
</dbReference>
<evidence type="ECO:0000313" key="18">
    <source>
        <dbReference type="EMBL" id="HFM96922.1"/>
    </source>
</evidence>
<feature type="domain" description="PEP-utilising enzyme C-terminal" evidence="17">
    <location>
        <begin position="468"/>
        <end position="763"/>
    </location>
</feature>
<dbReference type="Gene3D" id="3.30.1490.20">
    <property type="entry name" value="ATP-grasp fold, A domain"/>
    <property type="match status" value="1"/>
</dbReference>
<dbReference type="EMBL" id="DSRU01000049">
    <property type="protein sequence ID" value="HFM96922.1"/>
    <property type="molecule type" value="Genomic_DNA"/>
</dbReference>
<dbReference type="UniPathway" id="UPA00138"/>
<comment type="pathway">
    <text evidence="3">Carbohydrate biosynthesis; gluconeogenesis.</text>
</comment>
<evidence type="ECO:0000256" key="8">
    <source>
        <dbReference type="ARBA" id="ARBA00022723"/>
    </source>
</evidence>
<dbReference type="Gene3D" id="3.30.470.20">
    <property type="entry name" value="ATP-grasp fold, B domain"/>
    <property type="match status" value="1"/>
</dbReference>
<comment type="caution">
    <text evidence="18">The sequence shown here is derived from an EMBL/GenBank/DDBJ whole genome shotgun (WGS) entry which is preliminary data.</text>
</comment>
<dbReference type="Pfam" id="PF00391">
    <property type="entry name" value="PEP-utilizers"/>
    <property type="match status" value="1"/>
</dbReference>
<evidence type="ECO:0000259" key="16">
    <source>
        <dbReference type="Pfam" id="PF01326"/>
    </source>
</evidence>
<dbReference type="InterPro" id="IPR015813">
    <property type="entry name" value="Pyrv/PenolPyrv_kinase-like_dom"/>
</dbReference>
<dbReference type="GO" id="GO:0046872">
    <property type="term" value="F:metal ion binding"/>
    <property type="evidence" value="ECO:0007669"/>
    <property type="project" value="UniProtKB-KW"/>
</dbReference>
<keyword evidence="11" id="KW-0067">ATP-binding</keyword>
<evidence type="ECO:0000256" key="1">
    <source>
        <dbReference type="ARBA" id="ARBA00001946"/>
    </source>
</evidence>
<evidence type="ECO:0000256" key="5">
    <source>
        <dbReference type="ARBA" id="ARBA00011996"/>
    </source>
</evidence>
<dbReference type="InterPro" id="IPR036637">
    <property type="entry name" value="Phosphohistidine_dom_sf"/>
</dbReference>
<evidence type="ECO:0000256" key="3">
    <source>
        <dbReference type="ARBA" id="ARBA00004742"/>
    </source>
</evidence>
<evidence type="ECO:0000256" key="7">
    <source>
        <dbReference type="ARBA" id="ARBA00022679"/>
    </source>
</evidence>
<evidence type="ECO:0000256" key="12">
    <source>
        <dbReference type="ARBA" id="ARBA00022842"/>
    </source>
</evidence>
<dbReference type="InterPro" id="IPR002192">
    <property type="entry name" value="PPDK_AMP/ATP-bd"/>
</dbReference>
<feature type="domain" description="PEP-utilising enzyme mobile" evidence="15">
    <location>
        <begin position="380"/>
        <end position="448"/>
    </location>
</feature>
<evidence type="ECO:0000256" key="14">
    <source>
        <dbReference type="ARBA" id="ARBA00047700"/>
    </source>
</evidence>
<proteinExistence type="inferred from homology"/>
<comment type="cofactor">
    <cofactor evidence="1">
        <name>Mg(2+)</name>
        <dbReference type="ChEBI" id="CHEBI:18420"/>
    </cofactor>
</comment>
<dbReference type="SUPFAM" id="SSF56059">
    <property type="entry name" value="Glutathione synthetase ATP-binding domain-like"/>
    <property type="match status" value="1"/>
</dbReference>
<dbReference type="EC" id="2.7.9.2" evidence="5"/>
<comment type="function">
    <text evidence="2">Catalyzes the phosphorylation of pyruvate to phosphoenolpyruvate.</text>
</comment>
<evidence type="ECO:0000259" key="17">
    <source>
        <dbReference type="Pfam" id="PF02896"/>
    </source>
</evidence>
<organism evidence="18">
    <name type="scientific">Oscillatoriales cyanobacterium SpSt-418</name>
    <dbReference type="NCBI Taxonomy" id="2282169"/>
    <lineage>
        <taxon>Bacteria</taxon>
        <taxon>Bacillati</taxon>
        <taxon>Cyanobacteriota</taxon>
        <taxon>Cyanophyceae</taxon>
        <taxon>Oscillatoriophycideae</taxon>
        <taxon>Oscillatoriales</taxon>
    </lineage>
</organism>
<feature type="domain" description="Pyruvate phosphate dikinase AMP/ATP-binding" evidence="16">
    <location>
        <begin position="17"/>
        <end position="328"/>
    </location>
</feature>
<gene>
    <name evidence="18" type="ORF">ENR64_03985</name>
</gene>
<evidence type="ECO:0000256" key="13">
    <source>
        <dbReference type="ARBA" id="ARBA00033470"/>
    </source>
</evidence>
<evidence type="ECO:0000256" key="11">
    <source>
        <dbReference type="ARBA" id="ARBA00022840"/>
    </source>
</evidence>
<name>A0A7C3KDV4_9CYAN</name>
<dbReference type="GO" id="GO:0006094">
    <property type="term" value="P:gluconeogenesis"/>
    <property type="evidence" value="ECO:0007669"/>
    <property type="project" value="UniProtKB-UniPathway"/>
</dbReference>
<dbReference type="GO" id="GO:0005524">
    <property type="term" value="F:ATP binding"/>
    <property type="evidence" value="ECO:0007669"/>
    <property type="project" value="UniProtKB-KW"/>
</dbReference>
<dbReference type="InterPro" id="IPR013815">
    <property type="entry name" value="ATP_grasp_subdomain_1"/>
</dbReference>
<keyword evidence="7" id="KW-0808">Transferase</keyword>
<dbReference type="SUPFAM" id="SSF52009">
    <property type="entry name" value="Phosphohistidine domain"/>
    <property type="match status" value="1"/>
</dbReference>
<dbReference type="Pfam" id="PF02896">
    <property type="entry name" value="PEP-utilizers_C"/>
    <property type="match status" value="1"/>
</dbReference>
<comment type="similarity">
    <text evidence="4">Belongs to the PEP-utilizing enzyme family.</text>
</comment>
<dbReference type="InterPro" id="IPR023151">
    <property type="entry name" value="PEP_util_CS"/>
</dbReference>
<evidence type="ECO:0000256" key="4">
    <source>
        <dbReference type="ARBA" id="ARBA00007837"/>
    </source>
</evidence>
<evidence type="ECO:0000259" key="15">
    <source>
        <dbReference type="Pfam" id="PF00391"/>
    </source>
</evidence>
<keyword evidence="12" id="KW-0460">Magnesium</keyword>
<dbReference type="InterPro" id="IPR006319">
    <property type="entry name" value="PEP_synth"/>
</dbReference>
<dbReference type="InterPro" id="IPR000121">
    <property type="entry name" value="PEP_util_C"/>
</dbReference>
<dbReference type="Gene3D" id="3.50.30.10">
    <property type="entry name" value="Phosphohistidine domain"/>
    <property type="match status" value="1"/>
</dbReference>
<keyword evidence="9" id="KW-0547">Nucleotide-binding</keyword>
<evidence type="ECO:0000256" key="6">
    <source>
        <dbReference type="ARBA" id="ARBA00021623"/>
    </source>
</evidence>
<keyword evidence="10" id="KW-0418">Kinase</keyword>
<dbReference type="Pfam" id="PF01326">
    <property type="entry name" value="PPDK_N"/>
    <property type="match status" value="1"/>
</dbReference>
<dbReference type="InterPro" id="IPR040442">
    <property type="entry name" value="Pyrv_kinase-like_dom_sf"/>
</dbReference>
<dbReference type="SUPFAM" id="SSF51621">
    <property type="entry name" value="Phosphoenolpyruvate/pyruvate domain"/>
    <property type="match status" value="1"/>
</dbReference>
<evidence type="ECO:0000256" key="10">
    <source>
        <dbReference type="ARBA" id="ARBA00022777"/>
    </source>
</evidence>
<dbReference type="AlphaFoldDB" id="A0A7C3KDV4"/>
<dbReference type="Gene3D" id="3.20.20.60">
    <property type="entry name" value="Phosphoenolpyruvate-binding domains"/>
    <property type="match status" value="1"/>
</dbReference>
<dbReference type="GO" id="GO:0008986">
    <property type="term" value="F:pyruvate, water dikinase activity"/>
    <property type="evidence" value="ECO:0007669"/>
    <property type="project" value="UniProtKB-EC"/>
</dbReference>
<accession>A0A7C3KDV4</accession>
<comment type="catalytic activity">
    <reaction evidence="14">
        <text>pyruvate + ATP + H2O = phosphoenolpyruvate + AMP + phosphate + 2 H(+)</text>
        <dbReference type="Rhea" id="RHEA:11364"/>
        <dbReference type="ChEBI" id="CHEBI:15361"/>
        <dbReference type="ChEBI" id="CHEBI:15377"/>
        <dbReference type="ChEBI" id="CHEBI:15378"/>
        <dbReference type="ChEBI" id="CHEBI:30616"/>
        <dbReference type="ChEBI" id="CHEBI:43474"/>
        <dbReference type="ChEBI" id="CHEBI:58702"/>
        <dbReference type="ChEBI" id="CHEBI:456215"/>
        <dbReference type="EC" id="2.7.9.2"/>
    </reaction>
</comment>